<dbReference type="Proteomes" id="UP001476282">
    <property type="component" value="Unassembled WGS sequence"/>
</dbReference>
<evidence type="ECO:0000313" key="3">
    <source>
        <dbReference type="Proteomes" id="UP001476282"/>
    </source>
</evidence>
<accession>A0ABP9UUP4</accession>
<protein>
    <submittedName>
        <fullName evidence="2">Uncharacterized protein</fullName>
    </submittedName>
</protein>
<keyword evidence="1" id="KW-1133">Transmembrane helix</keyword>
<dbReference type="RefSeq" id="WP_353567855.1">
    <property type="nucleotide sequence ID" value="NZ_BAABRI010000017.1"/>
</dbReference>
<keyword evidence="1" id="KW-0472">Membrane</keyword>
<feature type="transmembrane region" description="Helical" evidence="1">
    <location>
        <begin position="14"/>
        <end position="38"/>
    </location>
</feature>
<dbReference type="EMBL" id="BAABRI010000017">
    <property type="protein sequence ID" value="GAA5483749.1"/>
    <property type="molecule type" value="Genomic_DNA"/>
</dbReference>
<proteinExistence type="predicted"/>
<keyword evidence="3" id="KW-1185">Reference proteome</keyword>
<reference evidence="2 3" key="1">
    <citation type="submission" date="2024-02" db="EMBL/GenBank/DDBJ databases">
        <title>Haloferula sargassicola NBRC 104335.</title>
        <authorList>
            <person name="Ichikawa N."/>
            <person name="Katano-Makiyama Y."/>
            <person name="Hidaka K."/>
        </authorList>
    </citation>
    <scope>NUCLEOTIDE SEQUENCE [LARGE SCALE GENOMIC DNA]</scope>
    <source>
        <strain evidence="2 3">NBRC 104335</strain>
    </source>
</reference>
<name>A0ABP9UUP4_9BACT</name>
<comment type="caution">
    <text evidence="2">The sequence shown here is derived from an EMBL/GenBank/DDBJ whole genome shotgun (WGS) entry which is preliminary data.</text>
</comment>
<evidence type="ECO:0000256" key="1">
    <source>
        <dbReference type="SAM" id="Phobius"/>
    </source>
</evidence>
<keyword evidence="1" id="KW-0812">Transmembrane</keyword>
<sequence>MTDRSTKSSRLKQILIGGAVIGVAGLVLMLISLGRFIPGPVGEWFGLLSGIISTPFLMETSLAGLGLLTVLIVNHIRERLEGDDFVYLDQIEGPGSEKLPDQARWASYARKPLDPETPSMEDLLEGAVAAGDVDEATAILATMPAEQLAARPVMELRLRLAEATGHHDLARRLREQLQAH</sequence>
<feature type="transmembrane region" description="Helical" evidence="1">
    <location>
        <begin position="44"/>
        <end position="73"/>
    </location>
</feature>
<gene>
    <name evidence="2" type="ORF">Hsar01_02983</name>
</gene>
<evidence type="ECO:0000313" key="2">
    <source>
        <dbReference type="EMBL" id="GAA5483749.1"/>
    </source>
</evidence>
<organism evidence="2 3">
    <name type="scientific">Haloferula sargassicola</name>
    <dbReference type="NCBI Taxonomy" id="490096"/>
    <lineage>
        <taxon>Bacteria</taxon>
        <taxon>Pseudomonadati</taxon>
        <taxon>Verrucomicrobiota</taxon>
        <taxon>Verrucomicrobiia</taxon>
        <taxon>Verrucomicrobiales</taxon>
        <taxon>Verrucomicrobiaceae</taxon>
        <taxon>Haloferula</taxon>
    </lineage>
</organism>